<feature type="region of interest" description="Disordered" evidence="1">
    <location>
        <begin position="472"/>
        <end position="510"/>
    </location>
</feature>
<accession>A0A4Q2KPW5</accession>
<evidence type="ECO:0000259" key="2">
    <source>
        <dbReference type="Pfam" id="PF12969"/>
    </source>
</evidence>
<name>A0A4Q2KPW5_9SPHN</name>
<keyword evidence="4" id="KW-1185">Reference proteome</keyword>
<dbReference type="AlphaFoldDB" id="A0A4Q2KPW5"/>
<dbReference type="InterPro" id="IPR024618">
    <property type="entry name" value="DUF3857"/>
</dbReference>
<dbReference type="Gene3D" id="2.60.40.3140">
    <property type="match status" value="1"/>
</dbReference>
<evidence type="ECO:0000313" key="4">
    <source>
        <dbReference type="Proteomes" id="UP000293623"/>
    </source>
</evidence>
<dbReference type="EMBL" id="SDPV01000001">
    <property type="protein sequence ID" value="RXZ66669.1"/>
    <property type="molecule type" value="Genomic_DNA"/>
</dbReference>
<dbReference type="OrthoDB" id="98874at2"/>
<organism evidence="3 4">
    <name type="scientific">Pelagerythrobacter rhizovicinus</name>
    <dbReference type="NCBI Taxonomy" id="2268576"/>
    <lineage>
        <taxon>Bacteria</taxon>
        <taxon>Pseudomonadati</taxon>
        <taxon>Pseudomonadota</taxon>
        <taxon>Alphaproteobacteria</taxon>
        <taxon>Sphingomonadales</taxon>
        <taxon>Erythrobacteraceae</taxon>
        <taxon>Pelagerythrobacter</taxon>
    </lineage>
</organism>
<evidence type="ECO:0000313" key="3">
    <source>
        <dbReference type="EMBL" id="RXZ66669.1"/>
    </source>
</evidence>
<sequence>MPVPADASGLLFTRVQDTLVHLEDEGQQTYVGQRIKILHPQALQAGNLALTWNPAAGAPTVHALRIYRDGTAIDLLESSKFEVLRREDQLEMAMLDGLLTATLRVPDLRVGDELELVFTVPSHDPTFGSDSFGFLALADTPAPGRFRLGVSWDEGQKPNFRVTPDFAEIAKNGANSLEIHADNPGILNPPKDAPPRYGWQRVVEYSDFTDWPDVSRRTATLFVTASRLQADSAVKEEAARIAAAHETQLGRAQAALELVQEQIRYVYVGLNGGNLTPATADQTWQRRYGDCKGKTALLLALLAELGIDAEPVLASNQGIDDGFDQRLPSPGLFDHVLVRARIDGKRYWMDGTLPKVARAGIEPLMPYRWVLPIDARGAELERLSWRPASLPLEMSLYEIDARAGFDVPARIAQTTVRRGIEGLAQYVQFSALTKDQLENIFTSQMTGGSTWDAVESVTYRYDPATQASILTLSGTGPVDWDDDGDGKRSLALPGGGFSPPARRQRAKDQNQEAPFYNEPGYDCHVTTVLLPSDTDPADWSYNSRFDDMMYGRMYYRAFERRDGSIRMIRGSRVEQREVDAATAARDNARLADFDNSMAWVRYRPGTESSIELLQPEEVPTVSEFDVTGSAKACLPNYLR</sequence>
<reference evidence="3 4" key="1">
    <citation type="submission" date="2019-01" db="EMBL/GenBank/DDBJ databases">
        <title>Altererythrobacter rhizovicinus sp. nov., isolated from the rhizosphere soil of Haloxylon ammodendron.</title>
        <authorList>
            <person name="Li H.-P."/>
            <person name="Gou J.-Y."/>
            <person name="Yao D."/>
            <person name="Han Q.-Q."/>
            <person name="Shao K.-Z."/>
            <person name="Zhao Q."/>
            <person name="Zhang J.-L."/>
        </authorList>
    </citation>
    <scope>NUCLEOTIDE SEQUENCE [LARGE SCALE GENOMIC DNA]</scope>
    <source>
        <strain evidence="3 4">AY-3R</strain>
    </source>
</reference>
<protein>
    <submittedName>
        <fullName evidence="3">DUF3857 domain-containing protein</fullName>
    </submittedName>
</protein>
<dbReference type="Proteomes" id="UP000293623">
    <property type="component" value="Unassembled WGS sequence"/>
</dbReference>
<proteinExistence type="predicted"/>
<dbReference type="InterPro" id="IPR038765">
    <property type="entry name" value="Papain-like_cys_pep_sf"/>
</dbReference>
<dbReference type="Pfam" id="PF12969">
    <property type="entry name" value="DUF3857"/>
    <property type="match status" value="1"/>
</dbReference>
<gene>
    <name evidence="3" type="ORF">ETX26_03770</name>
</gene>
<dbReference type="SUPFAM" id="SSF54001">
    <property type="entry name" value="Cysteine proteinases"/>
    <property type="match status" value="1"/>
</dbReference>
<feature type="domain" description="DUF3857" evidence="2">
    <location>
        <begin position="24"/>
        <end position="172"/>
    </location>
</feature>
<evidence type="ECO:0000256" key="1">
    <source>
        <dbReference type="SAM" id="MobiDB-lite"/>
    </source>
</evidence>
<comment type="caution">
    <text evidence="3">The sequence shown here is derived from an EMBL/GenBank/DDBJ whole genome shotgun (WGS) entry which is preliminary data.</text>
</comment>
<dbReference type="Gene3D" id="3.10.620.30">
    <property type="match status" value="1"/>
</dbReference>